<reference evidence="3 4" key="1">
    <citation type="submission" date="2016-11" db="EMBL/GenBank/DDBJ databases">
        <authorList>
            <person name="Jaros S."/>
            <person name="Januszkiewicz K."/>
            <person name="Wedrychowicz H."/>
        </authorList>
    </citation>
    <scope>NUCLEOTIDE SEQUENCE [LARGE SCALE GENOMIC DNA]</scope>
    <source>
        <strain evidence="3 4">DSM 19436</strain>
    </source>
</reference>
<dbReference type="Proteomes" id="UP000184485">
    <property type="component" value="Unassembled WGS sequence"/>
</dbReference>
<name>A0A1M4YGY4_9HYPH</name>
<dbReference type="RefSeq" id="WP_084526923.1">
    <property type="nucleotide sequence ID" value="NZ_FQUP01000001.1"/>
</dbReference>
<protein>
    <submittedName>
        <fullName evidence="3">Phage terminase-like protein, large subunit, contains N-terminal HTH domain</fullName>
    </submittedName>
</protein>
<dbReference type="InterPro" id="IPR027417">
    <property type="entry name" value="P-loop_NTPase"/>
</dbReference>
<dbReference type="Pfam" id="PF20441">
    <property type="entry name" value="TerL_nuclease"/>
    <property type="match status" value="1"/>
</dbReference>
<dbReference type="InterPro" id="IPR046461">
    <property type="entry name" value="TerL_ATPase"/>
</dbReference>
<dbReference type="Pfam" id="PF03354">
    <property type="entry name" value="TerL_ATPase"/>
    <property type="match status" value="1"/>
</dbReference>
<dbReference type="InterPro" id="IPR005021">
    <property type="entry name" value="Terminase_largesu-like"/>
</dbReference>
<sequence length="612" mass="66614">MSSSSIEPDDPTTAWAKDAVAGKFVIGELVQHAAERHLRDLRDGGKRGLVWSPAHAGRVLRFMPGMLTITEGSHEGRPFNPLPWQVFAAGSLFGWRNTSGRMRFRSGWLETGKGQAKSPFMAAIGLFMAGFYGIPRAKAFAIGQDRSTANVLFKDAVAMCRAPIPVNDGEKLDASDTLVERGVAVIRGEFDNAWKIEFPESGSLFQSLANGEAVSGPKPTLVAADEIHEFKSSSSIETWKAAIAKMPGDALMLLGTNTPASNQIVGTEYSEFYQKVAKGEILDDEAFAFVARVDAADRETVFDNEACWPKALPALGVTFPIENVRGMVTTARALLSTALSTKRLYFGIPVGTAGFWTTEEAWVSCQGEFDIADMVGLPCWLGLDLSKKNDLTALSACWRGERGGRPHLFVKTWYFTTKAGLADRARDDNAPYLQWSEGDRYLTATPGATIDYEFVAARVKALDDEHDVQFLAFDAAKIGDFIDASGRIDFPAWKFEGPDKPAGVGLRLVGHGQGPRIVFQDRALCMPRSIEQLEDTILNGAITIETNPVTTMCASNAVVVADAMNNRAFDKRTSRGRIDGMISITEAVGAAHAEFEEEDDLNDFLTDPIMVA</sequence>
<dbReference type="STRING" id="1122133.SAMN02745157_1517"/>
<evidence type="ECO:0000259" key="2">
    <source>
        <dbReference type="Pfam" id="PF20441"/>
    </source>
</evidence>
<dbReference type="GO" id="GO:0004519">
    <property type="term" value="F:endonuclease activity"/>
    <property type="evidence" value="ECO:0007669"/>
    <property type="project" value="InterPro"/>
</dbReference>
<dbReference type="InterPro" id="IPR046462">
    <property type="entry name" value="TerL_nuclease"/>
</dbReference>
<evidence type="ECO:0000259" key="1">
    <source>
        <dbReference type="Pfam" id="PF03354"/>
    </source>
</evidence>
<dbReference type="PANTHER" id="PTHR41287:SF1">
    <property type="entry name" value="PROTEIN YMFN"/>
    <property type="match status" value="1"/>
</dbReference>
<gene>
    <name evidence="3" type="ORF">SAMN02745157_1517</name>
</gene>
<evidence type="ECO:0000313" key="4">
    <source>
        <dbReference type="Proteomes" id="UP000184485"/>
    </source>
</evidence>
<organism evidence="3 4">
    <name type="scientific">Kaistia soli DSM 19436</name>
    <dbReference type="NCBI Taxonomy" id="1122133"/>
    <lineage>
        <taxon>Bacteria</taxon>
        <taxon>Pseudomonadati</taxon>
        <taxon>Pseudomonadota</taxon>
        <taxon>Alphaproteobacteria</taxon>
        <taxon>Hyphomicrobiales</taxon>
        <taxon>Kaistiaceae</taxon>
        <taxon>Kaistia</taxon>
    </lineage>
</organism>
<dbReference type="EMBL" id="FQUP01000001">
    <property type="protein sequence ID" value="SHF04949.1"/>
    <property type="molecule type" value="Genomic_DNA"/>
</dbReference>
<keyword evidence="4" id="KW-1185">Reference proteome</keyword>
<accession>A0A1M4YGY4</accession>
<feature type="domain" description="Terminase large subunit-like ATPase" evidence="1">
    <location>
        <begin position="83"/>
        <end position="269"/>
    </location>
</feature>
<dbReference type="Gene3D" id="3.40.50.300">
    <property type="entry name" value="P-loop containing nucleotide triphosphate hydrolases"/>
    <property type="match status" value="1"/>
</dbReference>
<evidence type="ECO:0000313" key="3">
    <source>
        <dbReference type="EMBL" id="SHF04949.1"/>
    </source>
</evidence>
<proteinExistence type="predicted"/>
<feature type="domain" description="Terminase large subunit-like endonuclease" evidence="2">
    <location>
        <begin position="281"/>
        <end position="484"/>
    </location>
</feature>
<dbReference type="AlphaFoldDB" id="A0A1M4YGY4"/>
<dbReference type="PANTHER" id="PTHR41287">
    <property type="match status" value="1"/>
</dbReference>
<dbReference type="OrthoDB" id="9760250at2"/>